<dbReference type="RefSeq" id="XP_022237266.1">
    <property type="nucleotide sequence ID" value="XM_022381558.1"/>
</dbReference>
<dbReference type="InterPro" id="IPR042617">
    <property type="entry name" value="CTC1-like"/>
</dbReference>
<dbReference type="RefSeq" id="XP_022237267.1">
    <property type="nucleotide sequence ID" value="XM_022381559.1"/>
</dbReference>
<dbReference type="InterPro" id="IPR029156">
    <property type="entry name" value="CTC1"/>
</dbReference>
<keyword evidence="5" id="KW-0158">Chromosome</keyword>
<evidence type="ECO:0000256" key="7">
    <source>
        <dbReference type="ARBA" id="ARBA00023125"/>
    </source>
</evidence>
<evidence type="ECO:0000256" key="3">
    <source>
        <dbReference type="ARBA" id="ARBA00006332"/>
    </source>
</evidence>
<reference evidence="10 11" key="1">
    <citation type="submission" date="2025-05" db="UniProtKB">
        <authorList>
            <consortium name="RefSeq"/>
        </authorList>
    </citation>
    <scope>IDENTIFICATION</scope>
    <source>
        <tissue evidence="10 11">Muscle</tissue>
    </source>
</reference>
<evidence type="ECO:0000256" key="1">
    <source>
        <dbReference type="ARBA" id="ARBA00004123"/>
    </source>
</evidence>
<dbReference type="Proteomes" id="UP000694941">
    <property type="component" value="Unplaced"/>
</dbReference>
<keyword evidence="8" id="KW-0539">Nucleus</keyword>
<dbReference type="Pfam" id="PF15489">
    <property type="entry name" value="CTC1"/>
    <property type="match status" value="1"/>
</dbReference>
<evidence type="ECO:0000313" key="9">
    <source>
        <dbReference type="Proteomes" id="UP000694941"/>
    </source>
</evidence>
<keyword evidence="9" id="KW-1185">Reference proteome</keyword>
<dbReference type="GeneID" id="106478043"/>
<comment type="subcellular location">
    <subcellularLocation>
        <location evidence="2">Chromosome</location>
        <location evidence="2">Telomere</location>
    </subcellularLocation>
    <subcellularLocation>
        <location evidence="1">Nucleus</location>
    </subcellularLocation>
</comment>
<proteinExistence type="inferred from homology"/>
<dbReference type="PANTHER" id="PTHR14865:SF2">
    <property type="entry name" value="CST COMPLEX SUBUNIT CTC1"/>
    <property type="match status" value="1"/>
</dbReference>
<evidence type="ECO:0000256" key="2">
    <source>
        <dbReference type="ARBA" id="ARBA00004574"/>
    </source>
</evidence>
<evidence type="ECO:0000256" key="6">
    <source>
        <dbReference type="ARBA" id="ARBA00022895"/>
    </source>
</evidence>
<gene>
    <name evidence="10 11" type="primary">LOC106478043</name>
</gene>
<evidence type="ECO:0000256" key="4">
    <source>
        <dbReference type="ARBA" id="ARBA00016175"/>
    </source>
</evidence>
<evidence type="ECO:0000256" key="5">
    <source>
        <dbReference type="ARBA" id="ARBA00022454"/>
    </source>
</evidence>
<name>A0ABM1S0W1_LIMPO</name>
<accession>A0ABM1S0W1</accession>
<evidence type="ECO:0000256" key="8">
    <source>
        <dbReference type="ARBA" id="ARBA00023242"/>
    </source>
</evidence>
<protein>
    <recommendedName>
        <fullName evidence="4">CST complex subunit CTC1</fullName>
    </recommendedName>
</protein>
<comment type="similarity">
    <text evidence="3">Belongs to the CTC1 family.</text>
</comment>
<keyword evidence="6" id="KW-0779">Telomere</keyword>
<dbReference type="PANTHER" id="PTHR14865">
    <property type="entry name" value="CST COMPLEX SUBUNIT CTC1"/>
    <property type="match status" value="1"/>
</dbReference>
<evidence type="ECO:0000313" key="10">
    <source>
        <dbReference type="RefSeq" id="XP_022237266.1"/>
    </source>
</evidence>
<keyword evidence="7" id="KW-0238">DNA-binding</keyword>
<sequence length="968" mass="108958">MSNDTTLTTFKFNLVKMTFIFEGVVVAVSEILRLKSGHLFVINLRNEEMQCATSIFVQNSCHFSWKTILSIGKAYVFTDLMPGILSKCFKKGTSPRTSVLSTTSKSLCIEKEEWEKSQQYDVREISKTLKQLSLTKSDEGYVQNKESRRLISYEGVISNIPNPGLGIYCLDNKILLYTCFMKGISVLPSLDAGDKIQVCNVHLADSKCKTKKLILCGLSSIRIVQKTEEEKVSGETSVLALSCLDLAQEFGLNVNSFDFLVEVAEILENKLCPAVISREELFKSQLVNKNRAKSFLFTLASCPCFLNGHPLFKLTQRLVLQEVTSRPHSCFPASKDICFQNISFPTIVEAFKLLEQQGSVFKKTKEWEFGFVSFSSSDTSKPLLLIGLLDSSENGTIYLKDSTDSISLFIEKDCPCQCYIHGCCFSHGLMKRSIVPLGSIVAIKDGKLVKEEIKAMSVTSETREISCYLVCKLSSVLPLVEVQRIGLKQNFYSKEKFDCNVYDNIKDTMTCKEREQNDIENNNSVSLTTNEQEKIKHEMSAQKQMFTSKSGVSEILEKEQIFTSKSGVCGMSDEYQMFTSKSGVSEVLEKEQVFTSNSGVCGISDEYHVFTSKSEVSEVFDENQMFTSKSGVSEMSEEEQVLISRSGIKDDLSNIYEMLFKNESNNTTKFYLYIAQNLYIHHTTIPFQKRIGHWSFQCSVTMIGAPLIVFCNRLATSKDFNVTKYTKTKLEGTTAFSDNIIIQNFSSAVTVLCKDNSSVKNHLRKAVLDFYDVSVQAYPLLKKGNYFKLYIPVEDILTNNSLLGKRHPTNSARLKSALQSFMFSTQVNIYGKVEVEDLMEERDDEGIKFLNKSSLNCVINEPSKINHVEDILSPRCSHKQSYSVQGRIVGKWLQPVKYSVCPEDFNIGFMLEDCSSNHRVSVYLSDIPRHSFPLGLVPGAVVEISGLRRLSSQKGNIYLKATSMLGIE</sequence>
<organism evidence="9 10">
    <name type="scientific">Limulus polyphemus</name>
    <name type="common">Atlantic horseshoe crab</name>
    <dbReference type="NCBI Taxonomy" id="6850"/>
    <lineage>
        <taxon>Eukaryota</taxon>
        <taxon>Metazoa</taxon>
        <taxon>Ecdysozoa</taxon>
        <taxon>Arthropoda</taxon>
        <taxon>Chelicerata</taxon>
        <taxon>Merostomata</taxon>
        <taxon>Xiphosura</taxon>
        <taxon>Limulidae</taxon>
        <taxon>Limulus</taxon>
    </lineage>
</organism>
<evidence type="ECO:0000313" key="11">
    <source>
        <dbReference type="RefSeq" id="XP_022237267.1"/>
    </source>
</evidence>